<sequence length="212" mass="24278">METIYLSETANPLLISYLKAQGHLVQLIRSTRRTYEPVSSHPDIYFCSPAPGHRLFRGQPDRIGYSYPQNIIYNAACTGKYFIHNLKYTDPELLRCVRDMRKIHVSQGYTKCNTVVVDEHSIITSDQGIFKACRDHMDVLLIRPRHVKLSGFPYGFLGGASGRVENTILFHGNLKAHPDFGLITDFIRSRGLKPVYFEEFELEDIGSILWEP</sequence>
<reference evidence="2" key="1">
    <citation type="submission" date="2020-08" db="EMBL/GenBank/DDBJ databases">
        <title>Genome public.</title>
        <authorList>
            <person name="Liu C."/>
            <person name="Sun Q."/>
        </authorList>
    </citation>
    <scope>NUCLEOTIDE SEQUENCE</scope>
    <source>
        <strain evidence="2">BX12</strain>
    </source>
</reference>
<name>A0A923NKD4_9FIRM</name>
<feature type="domain" description="DUF6873" evidence="1">
    <location>
        <begin position="62"/>
        <end position="209"/>
    </location>
</feature>
<accession>A0A923NKD4</accession>
<dbReference type="InterPro" id="IPR049238">
    <property type="entry name" value="DUF6873"/>
</dbReference>
<protein>
    <recommendedName>
        <fullName evidence="1">DUF6873 domain-containing protein</fullName>
    </recommendedName>
</protein>
<dbReference type="Proteomes" id="UP000602647">
    <property type="component" value="Unassembled WGS sequence"/>
</dbReference>
<evidence type="ECO:0000313" key="2">
    <source>
        <dbReference type="EMBL" id="MBC6680716.1"/>
    </source>
</evidence>
<dbReference type="EMBL" id="JACRYT010000017">
    <property type="protein sequence ID" value="MBC6680716.1"/>
    <property type="molecule type" value="Genomic_DNA"/>
</dbReference>
<keyword evidence="3" id="KW-1185">Reference proteome</keyword>
<comment type="caution">
    <text evidence="2">The sequence shown here is derived from an EMBL/GenBank/DDBJ whole genome shotgun (WGS) entry which is preliminary data.</text>
</comment>
<dbReference type="Pfam" id="PF21778">
    <property type="entry name" value="DUF6873"/>
    <property type="match status" value="1"/>
</dbReference>
<proteinExistence type="predicted"/>
<dbReference type="AlphaFoldDB" id="A0A923NKD4"/>
<evidence type="ECO:0000313" key="3">
    <source>
        <dbReference type="Proteomes" id="UP000602647"/>
    </source>
</evidence>
<dbReference type="RefSeq" id="WP_187303812.1">
    <property type="nucleotide sequence ID" value="NZ_JACRYT010000017.1"/>
</dbReference>
<organism evidence="2 3">
    <name type="scientific">Zhenpiania hominis</name>
    <dbReference type="NCBI Taxonomy" id="2763644"/>
    <lineage>
        <taxon>Bacteria</taxon>
        <taxon>Bacillati</taxon>
        <taxon>Bacillota</taxon>
        <taxon>Clostridia</taxon>
        <taxon>Peptostreptococcales</taxon>
        <taxon>Anaerovoracaceae</taxon>
        <taxon>Zhenpiania</taxon>
    </lineage>
</organism>
<gene>
    <name evidence="2" type="ORF">H9L42_12880</name>
</gene>
<evidence type="ECO:0000259" key="1">
    <source>
        <dbReference type="Pfam" id="PF21778"/>
    </source>
</evidence>